<comment type="caution">
    <text evidence="2">The sequence shown here is derived from an EMBL/GenBank/DDBJ whole genome shotgun (WGS) entry which is preliminary data.</text>
</comment>
<protein>
    <submittedName>
        <fullName evidence="2">DUF2778 domain-containing protein</fullName>
    </submittedName>
</protein>
<evidence type="ECO:0000313" key="2">
    <source>
        <dbReference type="EMBL" id="MBU9838185.1"/>
    </source>
</evidence>
<accession>A0ABS6L9I9</accession>
<dbReference type="InterPro" id="IPR021225">
    <property type="entry name" value="Tlde1_dom"/>
</dbReference>
<dbReference type="Pfam" id="PF10908">
    <property type="entry name" value="Tlde1_dom"/>
    <property type="match status" value="1"/>
</dbReference>
<name>A0ABS6L9I9_9GAMM</name>
<sequence>MAITCSYVLNGMETSILSCAGVGNFPAFSGQLVGRNNPTLTNIADLGPLPTGRYFIVSRVSGGRLGGIRNAVLKYGYGTDRETWFGLYRDDRKINDETFIEGVKRGSFRLHPIGPQGLSEGCITMTSQSDFDYLRTALLGTSMIGVPGSSLKAHGTIRVTLG</sequence>
<feature type="domain" description="Tlde1" evidence="1">
    <location>
        <begin position="24"/>
        <end position="148"/>
    </location>
</feature>
<evidence type="ECO:0000259" key="1">
    <source>
        <dbReference type="Pfam" id="PF10908"/>
    </source>
</evidence>
<proteinExistence type="predicted"/>
<keyword evidence="3" id="KW-1185">Reference proteome</keyword>
<reference evidence="2 3" key="1">
    <citation type="submission" date="2021-03" db="EMBL/GenBank/DDBJ databases">
        <title>Five novel Rahnella species.</title>
        <authorList>
            <person name="Brady C."/>
            <person name="Asselin J."/>
            <person name="Beer S."/>
            <person name="Bruberg M.B."/>
            <person name="Crampton B."/>
            <person name="Venter S."/>
            <person name="Arnold D."/>
            <person name="Denman S."/>
        </authorList>
    </citation>
    <scope>NUCLEOTIDE SEQUENCE [LARGE SCALE GENOMIC DNA]</scope>
    <source>
        <strain evidence="2 3">L72c</strain>
    </source>
</reference>
<dbReference type="Proteomes" id="UP000699865">
    <property type="component" value="Unassembled WGS sequence"/>
</dbReference>
<evidence type="ECO:0000313" key="3">
    <source>
        <dbReference type="Proteomes" id="UP000699865"/>
    </source>
</evidence>
<dbReference type="EMBL" id="JAFMOU010000072">
    <property type="protein sequence ID" value="MBU9838185.1"/>
    <property type="molecule type" value="Genomic_DNA"/>
</dbReference>
<gene>
    <name evidence="2" type="ORF">J1786_25700</name>
</gene>
<organism evidence="2 3">
    <name type="scientific">Rahnella perminowiae</name>
    <dbReference type="NCBI Taxonomy" id="2816244"/>
    <lineage>
        <taxon>Bacteria</taxon>
        <taxon>Pseudomonadati</taxon>
        <taxon>Pseudomonadota</taxon>
        <taxon>Gammaproteobacteria</taxon>
        <taxon>Enterobacterales</taxon>
        <taxon>Yersiniaceae</taxon>
        <taxon>Rahnella</taxon>
    </lineage>
</organism>
<dbReference type="RefSeq" id="WP_217139488.1">
    <property type="nucleotide sequence ID" value="NZ_JAFMOU010000072.1"/>
</dbReference>